<proteinExistence type="predicted"/>
<evidence type="ECO:0000313" key="2">
    <source>
        <dbReference type="EMBL" id="PIK36660.1"/>
    </source>
</evidence>
<dbReference type="Proteomes" id="UP000230750">
    <property type="component" value="Unassembled WGS sequence"/>
</dbReference>
<dbReference type="AlphaFoldDB" id="A0A2G8JLQ6"/>
<feature type="compositionally biased region" description="Basic residues" evidence="1">
    <location>
        <begin position="206"/>
        <end position="221"/>
    </location>
</feature>
<feature type="region of interest" description="Disordered" evidence="1">
    <location>
        <begin position="183"/>
        <end position="221"/>
    </location>
</feature>
<feature type="compositionally biased region" description="Polar residues" evidence="1">
    <location>
        <begin position="91"/>
        <end position="120"/>
    </location>
</feature>
<dbReference type="EMBL" id="MRZV01001637">
    <property type="protein sequence ID" value="PIK36660.1"/>
    <property type="molecule type" value="Genomic_DNA"/>
</dbReference>
<protein>
    <submittedName>
        <fullName evidence="2">Uncharacterized protein</fullName>
    </submittedName>
</protein>
<feature type="compositionally biased region" description="Basic and acidic residues" evidence="1">
    <location>
        <begin position="152"/>
        <end position="162"/>
    </location>
</feature>
<name>A0A2G8JLQ6_STIJA</name>
<comment type="caution">
    <text evidence="2">The sequence shown here is derived from an EMBL/GenBank/DDBJ whole genome shotgun (WGS) entry which is preliminary data.</text>
</comment>
<organism evidence="2 3">
    <name type="scientific">Stichopus japonicus</name>
    <name type="common">Sea cucumber</name>
    <dbReference type="NCBI Taxonomy" id="307972"/>
    <lineage>
        <taxon>Eukaryota</taxon>
        <taxon>Metazoa</taxon>
        <taxon>Echinodermata</taxon>
        <taxon>Eleutherozoa</taxon>
        <taxon>Echinozoa</taxon>
        <taxon>Holothuroidea</taxon>
        <taxon>Aspidochirotacea</taxon>
        <taxon>Aspidochirotida</taxon>
        <taxon>Stichopodidae</taxon>
        <taxon>Apostichopus</taxon>
    </lineage>
</organism>
<evidence type="ECO:0000313" key="3">
    <source>
        <dbReference type="Proteomes" id="UP000230750"/>
    </source>
</evidence>
<accession>A0A2G8JLQ6</accession>
<feature type="region of interest" description="Disordered" evidence="1">
    <location>
        <begin position="40"/>
        <end position="63"/>
    </location>
</feature>
<feature type="region of interest" description="Disordered" evidence="1">
    <location>
        <begin position="90"/>
        <end position="162"/>
    </location>
</feature>
<keyword evidence="3" id="KW-1185">Reference proteome</keyword>
<feature type="compositionally biased region" description="Polar residues" evidence="1">
    <location>
        <begin position="190"/>
        <end position="204"/>
    </location>
</feature>
<evidence type="ECO:0000256" key="1">
    <source>
        <dbReference type="SAM" id="MobiDB-lite"/>
    </source>
</evidence>
<gene>
    <name evidence="2" type="ORF">BSL78_26495</name>
</gene>
<reference evidence="2 3" key="1">
    <citation type="journal article" date="2017" name="PLoS Biol.">
        <title>The sea cucumber genome provides insights into morphological evolution and visceral regeneration.</title>
        <authorList>
            <person name="Zhang X."/>
            <person name="Sun L."/>
            <person name="Yuan J."/>
            <person name="Sun Y."/>
            <person name="Gao Y."/>
            <person name="Zhang L."/>
            <person name="Li S."/>
            <person name="Dai H."/>
            <person name="Hamel J.F."/>
            <person name="Liu C."/>
            <person name="Yu Y."/>
            <person name="Liu S."/>
            <person name="Lin W."/>
            <person name="Guo K."/>
            <person name="Jin S."/>
            <person name="Xu P."/>
            <person name="Storey K.B."/>
            <person name="Huan P."/>
            <person name="Zhang T."/>
            <person name="Zhou Y."/>
            <person name="Zhang J."/>
            <person name="Lin C."/>
            <person name="Li X."/>
            <person name="Xing L."/>
            <person name="Huo D."/>
            <person name="Sun M."/>
            <person name="Wang L."/>
            <person name="Mercier A."/>
            <person name="Li F."/>
            <person name="Yang H."/>
            <person name="Xiang J."/>
        </authorList>
    </citation>
    <scope>NUCLEOTIDE SEQUENCE [LARGE SCALE GENOMIC DNA]</scope>
    <source>
        <strain evidence="2">Shaxun</strain>
        <tissue evidence="2">Muscle</tissue>
    </source>
</reference>
<sequence>MKNIPIPTATPTRILIEKVENVIKRMRWKASFFLKTCNNNEEDDEEDDEHHPAHTENFGFKSKKCPPQIEELRLFEDDLLRMIENVKFKKSPTNSKTNSEKTSAGSRNLPNCSSGRQNQKPVRDRHPTTRKTPQATHHKELPDDLQAPATESKPEYREKLGIDNRMESMATKQAFITLKDTRTTLRTTYHAGSSTRQRAKQVSSARHPRQNKQRHKNRHES</sequence>